<organism evidence="11 12">
    <name type="scientific">Geothermobacter ehrlichii</name>
    <dbReference type="NCBI Taxonomy" id="213224"/>
    <lineage>
        <taxon>Bacteria</taxon>
        <taxon>Pseudomonadati</taxon>
        <taxon>Thermodesulfobacteriota</taxon>
        <taxon>Desulfuromonadia</taxon>
        <taxon>Desulfuromonadales</taxon>
        <taxon>Geothermobacteraceae</taxon>
        <taxon>Geothermobacter</taxon>
    </lineage>
</organism>
<dbReference type="GO" id="GO:0000155">
    <property type="term" value="F:phosphorelay sensor kinase activity"/>
    <property type="evidence" value="ECO:0007669"/>
    <property type="project" value="InterPro"/>
</dbReference>
<dbReference type="PRINTS" id="PR00344">
    <property type="entry name" value="BCTRLSENSOR"/>
</dbReference>
<keyword evidence="7" id="KW-0067">ATP-binding</keyword>
<evidence type="ECO:0000256" key="3">
    <source>
        <dbReference type="ARBA" id="ARBA00022553"/>
    </source>
</evidence>
<gene>
    <name evidence="11" type="ORF">EDC39_10517</name>
</gene>
<dbReference type="CDD" id="cd00082">
    <property type="entry name" value="HisKA"/>
    <property type="match status" value="1"/>
</dbReference>
<dbReference type="InterPro" id="IPR003661">
    <property type="entry name" value="HisK_dim/P_dom"/>
</dbReference>
<dbReference type="Proteomes" id="UP000324159">
    <property type="component" value="Unassembled WGS sequence"/>
</dbReference>
<keyword evidence="5" id="KW-0547">Nucleotide-binding</keyword>
<evidence type="ECO:0000256" key="7">
    <source>
        <dbReference type="ARBA" id="ARBA00022840"/>
    </source>
</evidence>
<evidence type="ECO:0000256" key="2">
    <source>
        <dbReference type="ARBA" id="ARBA00012438"/>
    </source>
</evidence>
<dbReference type="SMART" id="SM00387">
    <property type="entry name" value="HATPase_c"/>
    <property type="match status" value="1"/>
</dbReference>
<dbReference type="Gene3D" id="3.30.450.20">
    <property type="entry name" value="PAS domain"/>
    <property type="match status" value="1"/>
</dbReference>
<name>A0A5D3WJB5_9BACT</name>
<feature type="domain" description="Histidine kinase" evidence="9">
    <location>
        <begin position="140"/>
        <end position="359"/>
    </location>
</feature>
<evidence type="ECO:0000313" key="11">
    <source>
        <dbReference type="EMBL" id="TYO98657.1"/>
    </source>
</evidence>
<evidence type="ECO:0000256" key="1">
    <source>
        <dbReference type="ARBA" id="ARBA00000085"/>
    </source>
</evidence>
<dbReference type="InterPro" id="IPR003594">
    <property type="entry name" value="HATPase_dom"/>
</dbReference>
<dbReference type="GO" id="GO:0005524">
    <property type="term" value="F:ATP binding"/>
    <property type="evidence" value="ECO:0007669"/>
    <property type="project" value="UniProtKB-KW"/>
</dbReference>
<dbReference type="InterPro" id="IPR036890">
    <property type="entry name" value="HATPase_C_sf"/>
</dbReference>
<dbReference type="SUPFAM" id="SSF55874">
    <property type="entry name" value="ATPase domain of HSP90 chaperone/DNA topoisomerase II/histidine kinase"/>
    <property type="match status" value="1"/>
</dbReference>
<dbReference type="Pfam" id="PF08448">
    <property type="entry name" value="PAS_4"/>
    <property type="match status" value="1"/>
</dbReference>
<dbReference type="OrthoDB" id="9773941at2"/>
<evidence type="ECO:0000259" key="10">
    <source>
        <dbReference type="PROSITE" id="PS50112"/>
    </source>
</evidence>
<dbReference type="InterPro" id="IPR013656">
    <property type="entry name" value="PAS_4"/>
</dbReference>
<evidence type="ECO:0000259" key="9">
    <source>
        <dbReference type="PROSITE" id="PS50109"/>
    </source>
</evidence>
<evidence type="ECO:0000256" key="5">
    <source>
        <dbReference type="ARBA" id="ARBA00022741"/>
    </source>
</evidence>
<dbReference type="PANTHER" id="PTHR43065:SF10">
    <property type="entry name" value="PEROXIDE STRESS-ACTIVATED HISTIDINE KINASE MAK3"/>
    <property type="match status" value="1"/>
</dbReference>
<keyword evidence="6 11" id="KW-0418">Kinase</keyword>
<dbReference type="Gene3D" id="1.10.287.130">
    <property type="match status" value="1"/>
</dbReference>
<proteinExistence type="predicted"/>
<dbReference type="InterPro" id="IPR000014">
    <property type="entry name" value="PAS"/>
</dbReference>
<keyword evidence="3" id="KW-0597">Phosphoprotein</keyword>
<dbReference type="RefSeq" id="WP_148895597.1">
    <property type="nucleotide sequence ID" value="NZ_VNIB01000005.1"/>
</dbReference>
<dbReference type="CDD" id="cd00130">
    <property type="entry name" value="PAS"/>
    <property type="match status" value="1"/>
</dbReference>
<keyword evidence="12" id="KW-1185">Reference proteome</keyword>
<comment type="catalytic activity">
    <reaction evidence="1">
        <text>ATP + protein L-histidine = ADP + protein N-phospho-L-histidine.</text>
        <dbReference type="EC" id="2.7.13.3"/>
    </reaction>
</comment>
<evidence type="ECO:0000256" key="8">
    <source>
        <dbReference type="ARBA" id="ARBA00023012"/>
    </source>
</evidence>
<dbReference type="AlphaFoldDB" id="A0A5D3WJB5"/>
<dbReference type="InterPro" id="IPR004358">
    <property type="entry name" value="Sig_transdc_His_kin-like_C"/>
</dbReference>
<reference evidence="11 12" key="1">
    <citation type="submission" date="2019-07" db="EMBL/GenBank/DDBJ databases">
        <title>Genomic Encyclopedia of Type Strains, Phase IV (KMG-IV): sequencing the most valuable type-strain genomes for metagenomic binning, comparative biology and taxonomic classification.</title>
        <authorList>
            <person name="Goeker M."/>
        </authorList>
    </citation>
    <scope>NUCLEOTIDE SEQUENCE [LARGE SCALE GENOMIC DNA]</scope>
    <source>
        <strain evidence="11 12">SS015</strain>
    </source>
</reference>
<dbReference type="Pfam" id="PF00512">
    <property type="entry name" value="HisKA"/>
    <property type="match status" value="1"/>
</dbReference>
<keyword evidence="8" id="KW-0902">Two-component regulatory system</keyword>
<dbReference type="Gene3D" id="3.30.565.10">
    <property type="entry name" value="Histidine kinase-like ATPase, C-terminal domain"/>
    <property type="match status" value="1"/>
</dbReference>
<dbReference type="SUPFAM" id="SSF47384">
    <property type="entry name" value="Homodimeric domain of signal transducing histidine kinase"/>
    <property type="match status" value="1"/>
</dbReference>
<protein>
    <recommendedName>
        <fullName evidence="2">histidine kinase</fullName>
        <ecNumber evidence="2">2.7.13.3</ecNumber>
    </recommendedName>
</protein>
<dbReference type="InterPro" id="IPR035965">
    <property type="entry name" value="PAS-like_dom_sf"/>
</dbReference>
<dbReference type="Pfam" id="PF02518">
    <property type="entry name" value="HATPase_c"/>
    <property type="match status" value="1"/>
</dbReference>
<dbReference type="SMART" id="SM00388">
    <property type="entry name" value="HisKA"/>
    <property type="match status" value="1"/>
</dbReference>
<dbReference type="PROSITE" id="PS50109">
    <property type="entry name" value="HIS_KIN"/>
    <property type="match status" value="1"/>
</dbReference>
<evidence type="ECO:0000313" key="12">
    <source>
        <dbReference type="Proteomes" id="UP000324159"/>
    </source>
</evidence>
<dbReference type="PROSITE" id="PS50112">
    <property type="entry name" value="PAS"/>
    <property type="match status" value="1"/>
</dbReference>
<dbReference type="InterPro" id="IPR005467">
    <property type="entry name" value="His_kinase_dom"/>
</dbReference>
<dbReference type="SMART" id="SM00091">
    <property type="entry name" value="PAS"/>
    <property type="match status" value="1"/>
</dbReference>
<comment type="caution">
    <text evidence="11">The sequence shown here is derived from an EMBL/GenBank/DDBJ whole genome shotgun (WGS) entry which is preliminary data.</text>
</comment>
<evidence type="ECO:0000256" key="4">
    <source>
        <dbReference type="ARBA" id="ARBA00022679"/>
    </source>
</evidence>
<dbReference type="EMBL" id="VNIB01000005">
    <property type="protein sequence ID" value="TYO98657.1"/>
    <property type="molecule type" value="Genomic_DNA"/>
</dbReference>
<dbReference type="SUPFAM" id="SSF55785">
    <property type="entry name" value="PYP-like sensor domain (PAS domain)"/>
    <property type="match status" value="1"/>
</dbReference>
<sequence>MEADLHLRIVESVDLAVIVLDRDGRIVLFNPAAQNITGISDRQATGRHYRHLFPHSKGLDQLIGEVMQQGRSISSPERMLLRPLSGRELQVSVAASPLFRQDGSQEGVVVLLRDLQRLQGLEETEKTSDRMAAIGTLAAGLAHEIKNPLGGIKGAAQLLAKELADREELAEYTGIMLREVDRVNGIIEELMNLTRPRKMRWGATDLTRLLNDITLLQRQAHHGDAIDFQLLLDPSIPPILGDEALLHRLFLNLVKNAAEALEGSGRVTVTSRISPDMRLNRPGHRPVPFVEVAVSDNGPGIAEEHLAKIFTPFFSTKEKGSGLGLAICQRIVAEHQGMLKVTSRVGEGTRFQVMLPFIRPDETAEARRD</sequence>
<dbReference type="PANTHER" id="PTHR43065">
    <property type="entry name" value="SENSOR HISTIDINE KINASE"/>
    <property type="match status" value="1"/>
</dbReference>
<dbReference type="InterPro" id="IPR036097">
    <property type="entry name" value="HisK_dim/P_sf"/>
</dbReference>
<dbReference type="EC" id="2.7.13.3" evidence="2"/>
<accession>A0A5D3WJB5</accession>
<keyword evidence="4" id="KW-0808">Transferase</keyword>
<feature type="domain" description="PAS" evidence="10">
    <location>
        <begin position="2"/>
        <end position="47"/>
    </location>
</feature>
<dbReference type="NCBIfam" id="TIGR00229">
    <property type="entry name" value="sensory_box"/>
    <property type="match status" value="1"/>
</dbReference>
<evidence type="ECO:0000256" key="6">
    <source>
        <dbReference type="ARBA" id="ARBA00022777"/>
    </source>
</evidence>